<comment type="caution">
    <text evidence="1">The sequence shown here is derived from an EMBL/GenBank/DDBJ whole genome shotgun (WGS) entry which is preliminary data.</text>
</comment>
<name>A0A1F7YUZ1_9BACT</name>
<protein>
    <submittedName>
        <fullName evidence="1">Uncharacterized protein</fullName>
    </submittedName>
</protein>
<evidence type="ECO:0000313" key="2">
    <source>
        <dbReference type="Proteomes" id="UP000178870"/>
    </source>
</evidence>
<reference evidence="1 2" key="1">
    <citation type="journal article" date="2016" name="Nat. Commun.">
        <title>Thousands of microbial genomes shed light on interconnected biogeochemical processes in an aquifer system.</title>
        <authorList>
            <person name="Anantharaman K."/>
            <person name="Brown C.T."/>
            <person name="Hug L.A."/>
            <person name="Sharon I."/>
            <person name="Castelle C.J."/>
            <person name="Probst A.J."/>
            <person name="Thomas B.C."/>
            <person name="Singh A."/>
            <person name="Wilkins M.J."/>
            <person name="Karaoz U."/>
            <person name="Brodie E.L."/>
            <person name="Williams K.H."/>
            <person name="Hubbard S.S."/>
            <person name="Banfield J.F."/>
        </authorList>
    </citation>
    <scope>NUCLEOTIDE SEQUENCE [LARGE SCALE GENOMIC DNA]</scope>
</reference>
<accession>A0A1F7YUZ1</accession>
<proteinExistence type="predicted"/>
<organism evidence="1 2">
    <name type="scientific">Candidatus Woesebacteria bacterium RIFCSPHIGHO2_01_FULL_44_21</name>
    <dbReference type="NCBI Taxonomy" id="1802503"/>
    <lineage>
        <taxon>Bacteria</taxon>
        <taxon>Candidatus Woeseibacteriota</taxon>
    </lineage>
</organism>
<gene>
    <name evidence="1" type="ORF">A2803_01575</name>
</gene>
<dbReference type="Proteomes" id="UP000178870">
    <property type="component" value="Unassembled WGS sequence"/>
</dbReference>
<sequence length="232" mass="24864">MSESEPKRVFGKIVRGVSVGAMAASLAFGQGEVLRAQDNRLSEDQINTLARYGKIRIFNGPNSEGYSVVGYGGFIWDDSNGTYKFCSISHITRFDGPMQGMFEDSGVGRDPATCHVTHPTELGRENAAGAPIMSTEGVQEGETMFITDREGGVGYFTVSEATENMAKLEALNPGSDGLPENGDSGTLVYKQNASGDILAVGAYSGRDILPNQEDPDHPLVFYNVALFSESES</sequence>
<dbReference type="EMBL" id="MGGP01000029">
    <property type="protein sequence ID" value="OGM31146.1"/>
    <property type="molecule type" value="Genomic_DNA"/>
</dbReference>
<dbReference type="AlphaFoldDB" id="A0A1F7YUZ1"/>
<evidence type="ECO:0000313" key="1">
    <source>
        <dbReference type="EMBL" id="OGM31146.1"/>
    </source>
</evidence>